<dbReference type="InterPro" id="IPR006054">
    <property type="entry name" value="DnaQ"/>
</dbReference>
<dbReference type="CDD" id="cd06127">
    <property type="entry name" value="DEDDh"/>
    <property type="match status" value="1"/>
</dbReference>
<keyword evidence="1" id="KW-0269">Exonuclease</keyword>
<evidence type="ECO:0000256" key="1">
    <source>
        <dbReference type="ARBA" id="ARBA00022839"/>
    </source>
</evidence>
<gene>
    <name evidence="3" type="primary">cas2e</name>
    <name evidence="3" type="ORF">R4146_08080</name>
</gene>
<dbReference type="PANTHER" id="PTHR30231">
    <property type="entry name" value="DNA POLYMERASE III SUBUNIT EPSILON"/>
    <property type="match status" value="1"/>
</dbReference>
<evidence type="ECO:0000259" key="2">
    <source>
        <dbReference type="SMART" id="SM00479"/>
    </source>
</evidence>
<dbReference type="RefSeq" id="WP_339960948.1">
    <property type="nucleotide sequence ID" value="NZ_JAWMWH010000003.1"/>
</dbReference>
<name>A0ABU8SMI8_9LACO</name>
<dbReference type="EMBL" id="JAWMWH010000003">
    <property type="protein sequence ID" value="MEJ6401099.1"/>
    <property type="molecule type" value="Genomic_DNA"/>
</dbReference>
<dbReference type="InterPro" id="IPR010152">
    <property type="entry name" value="CRISPR-assoc_prot_Cas2_sub"/>
</dbReference>
<dbReference type="NCBIfam" id="TIGR00573">
    <property type="entry name" value="dnaq"/>
    <property type="match status" value="1"/>
</dbReference>
<proteinExistence type="predicted"/>
<dbReference type="NCBIfam" id="TIGR01873">
    <property type="entry name" value="cas_CT1978"/>
    <property type="match status" value="1"/>
</dbReference>
<dbReference type="SUPFAM" id="SSF53098">
    <property type="entry name" value="Ribonuclease H-like"/>
    <property type="match status" value="1"/>
</dbReference>
<feature type="domain" description="Exonuclease" evidence="2">
    <location>
        <begin position="123"/>
        <end position="289"/>
    </location>
</feature>
<protein>
    <submittedName>
        <fullName evidence="3">Type I-E CRISPR-associated endoribonuclease Cas2e</fullName>
    </submittedName>
</protein>
<dbReference type="PANTHER" id="PTHR30231:SF41">
    <property type="entry name" value="DNA POLYMERASE III SUBUNIT EPSILON"/>
    <property type="match status" value="1"/>
</dbReference>
<dbReference type="InterPro" id="IPR013520">
    <property type="entry name" value="Ribonucl_H"/>
</dbReference>
<dbReference type="Proteomes" id="UP001370590">
    <property type="component" value="Unassembled WGS sequence"/>
</dbReference>
<dbReference type="Gene3D" id="3.30.70.240">
    <property type="match status" value="1"/>
</dbReference>
<organism evidence="3 4">
    <name type="scientific">Nicoliella lavandulae</name>
    <dbReference type="NCBI Taxonomy" id="3082954"/>
    <lineage>
        <taxon>Bacteria</taxon>
        <taxon>Bacillati</taxon>
        <taxon>Bacillota</taxon>
        <taxon>Bacilli</taxon>
        <taxon>Lactobacillales</taxon>
        <taxon>Lactobacillaceae</taxon>
        <taxon>Nicoliella</taxon>
    </lineage>
</organism>
<evidence type="ECO:0000313" key="4">
    <source>
        <dbReference type="Proteomes" id="UP001370590"/>
    </source>
</evidence>
<sequence length="295" mass="33824">MPMTVITLTKVTPALRGDLTKWMQEISTGVYVGNFNSRVRSKLWNRIIENIGNGSATISYEYRNEIGYDFDTFNTSREIINYEGIPLVRIPNLIENNKLKDGFSNASKFRKLKKINSKSTSLKYVILDIETTGINIEISKIIEIGAIKVNGKNIEKLNLLVNIDQKLPEKITNLTGISDDLLLKKGISLNDALLKLKQFIGNEILVGYFINFDLKFLHKAFKDTLRDHISNKYIDIMKLVERDNQFIENYKLESVLPEYGIDSKVPHRALMDAELINLLVDKLPSFHHVLKQKNH</sequence>
<dbReference type="InterPro" id="IPR012337">
    <property type="entry name" value="RNaseH-like_sf"/>
</dbReference>
<keyword evidence="1" id="KW-0540">Nuclease</keyword>
<evidence type="ECO:0000313" key="3">
    <source>
        <dbReference type="EMBL" id="MEJ6401099.1"/>
    </source>
</evidence>
<dbReference type="Pfam" id="PF09707">
    <property type="entry name" value="Cas_Cas2CT1978"/>
    <property type="match status" value="1"/>
</dbReference>
<dbReference type="Gene3D" id="3.30.420.10">
    <property type="entry name" value="Ribonuclease H-like superfamily/Ribonuclease H"/>
    <property type="match status" value="1"/>
</dbReference>
<keyword evidence="4" id="KW-1185">Reference proteome</keyword>
<comment type="caution">
    <text evidence="3">The sequence shown here is derived from an EMBL/GenBank/DDBJ whole genome shotgun (WGS) entry which is preliminary data.</text>
</comment>
<dbReference type="InterPro" id="IPR036397">
    <property type="entry name" value="RNaseH_sf"/>
</dbReference>
<accession>A0ABU8SMI8</accession>
<reference evidence="3 4" key="1">
    <citation type="submission" date="2023-10" db="EMBL/GenBank/DDBJ databases">
        <title>Nicoliella lavandulae sp. nov. isolated from Lavandula angustifolia flowers.</title>
        <authorList>
            <person name="Alcantara C."/>
            <person name="Zuniga M."/>
            <person name="Landete J.M."/>
            <person name="Monedero V."/>
        </authorList>
    </citation>
    <scope>NUCLEOTIDE SEQUENCE [LARGE SCALE GENOMIC DNA]</scope>
    <source>
        <strain evidence="3 4">Es01</strain>
    </source>
</reference>
<keyword evidence="1" id="KW-0378">Hydrolase</keyword>
<dbReference type="Pfam" id="PF00929">
    <property type="entry name" value="RNase_T"/>
    <property type="match status" value="1"/>
</dbReference>
<dbReference type="SMART" id="SM00479">
    <property type="entry name" value="EXOIII"/>
    <property type="match status" value="1"/>
</dbReference>
<dbReference type="CDD" id="cd09755">
    <property type="entry name" value="Cas2_I-E"/>
    <property type="match status" value="1"/>
</dbReference>